<evidence type="ECO:0000256" key="1">
    <source>
        <dbReference type="SAM" id="MobiDB-lite"/>
    </source>
</evidence>
<dbReference type="Proteomes" id="UP001184230">
    <property type="component" value="Unassembled WGS sequence"/>
</dbReference>
<name>A0ABU1NG18_9BURK</name>
<feature type="transmembrane region" description="Helical" evidence="2">
    <location>
        <begin position="149"/>
        <end position="174"/>
    </location>
</feature>
<protein>
    <submittedName>
        <fullName evidence="3">Uncharacterized protein</fullName>
    </submittedName>
</protein>
<sequence length="208" mass="21141">MASWWPWLAVAGVGALHGLNPATGWMWAAAWGVRSRDRAQALRALVPIALGHAGSVALVAGAVALGLSMDRVAVQAVAGGLLVIAVALHLSGRSPRRARAPAGHAGLALWSFIMSTAHGAGLMLVPALIPLCLGDASARALGASGSLALALALAAVGVHTAAMLAVTGVIAIVICRCFPEALLRPPSARAGWPSRRSRRDGARSFRAP</sequence>
<reference evidence="3 4" key="1">
    <citation type="submission" date="2023-07" db="EMBL/GenBank/DDBJ databases">
        <title>Sorghum-associated microbial communities from plants grown in Nebraska, USA.</title>
        <authorList>
            <person name="Schachtman D."/>
        </authorList>
    </citation>
    <scope>NUCLEOTIDE SEQUENCE [LARGE SCALE GENOMIC DNA]</scope>
    <source>
        <strain evidence="3 4">DS1781</strain>
    </source>
</reference>
<proteinExistence type="predicted"/>
<organism evidence="3 4">
    <name type="scientific">Variovorax soli</name>
    <dbReference type="NCBI Taxonomy" id="376815"/>
    <lineage>
        <taxon>Bacteria</taxon>
        <taxon>Pseudomonadati</taxon>
        <taxon>Pseudomonadota</taxon>
        <taxon>Betaproteobacteria</taxon>
        <taxon>Burkholderiales</taxon>
        <taxon>Comamonadaceae</taxon>
        <taxon>Variovorax</taxon>
    </lineage>
</organism>
<feature type="transmembrane region" description="Helical" evidence="2">
    <location>
        <begin position="45"/>
        <end position="66"/>
    </location>
</feature>
<feature type="compositionally biased region" description="Basic and acidic residues" evidence="1">
    <location>
        <begin position="199"/>
        <end position="208"/>
    </location>
</feature>
<feature type="region of interest" description="Disordered" evidence="1">
    <location>
        <begin position="187"/>
        <end position="208"/>
    </location>
</feature>
<keyword evidence="2" id="KW-0472">Membrane</keyword>
<evidence type="ECO:0000313" key="4">
    <source>
        <dbReference type="Proteomes" id="UP001184230"/>
    </source>
</evidence>
<evidence type="ECO:0000313" key="3">
    <source>
        <dbReference type="EMBL" id="MDR6537298.1"/>
    </source>
</evidence>
<dbReference type="RefSeq" id="WP_309903099.1">
    <property type="nucleotide sequence ID" value="NZ_JAVDRF010000006.1"/>
</dbReference>
<dbReference type="EMBL" id="JAVDRF010000006">
    <property type="protein sequence ID" value="MDR6537298.1"/>
    <property type="molecule type" value="Genomic_DNA"/>
</dbReference>
<feature type="transmembrane region" description="Helical" evidence="2">
    <location>
        <begin position="72"/>
        <end position="90"/>
    </location>
</feature>
<keyword evidence="2" id="KW-1133">Transmembrane helix</keyword>
<accession>A0ABU1NG18</accession>
<evidence type="ECO:0000256" key="2">
    <source>
        <dbReference type="SAM" id="Phobius"/>
    </source>
</evidence>
<gene>
    <name evidence="3" type="ORF">J2739_003075</name>
</gene>
<comment type="caution">
    <text evidence="3">The sequence shown here is derived from an EMBL/GenBank/DDBJ whole genome shotgun (WGS) entry which is preliminary data.</text>
</comment>
<keyword evidence="4" id="KW-1185">Reference proteome</keyword>
<feature type="transmembrane region" description="Helical" evidence="2">
    <location>
        <begin position="102"/>
        <end position="129"/>
    </location>
</feature>
<feature type="transmembrane region" description="Helical" evidence="2">
    <location>
        <begin position="6"/>
        <end position="33"/>
    </location>
</feature>
<keyword evidence="2" id="KW-0812">Transmembrane</keyword>